<gene>
    <name evidence="3" type="ORF">FKZ61_07425</name>
</gene>
<evidence type="ECO:0000313" key="4">
    <source>
        <dbReference type="Proteomes" id="UP000317371"/>
    </source>
</evidence>
<keyword evidence="1" id="KW-1133">Transmembrane helix</keyword>
<dbReference type="InParanoid" id="A0A540VHS2"/>
<dbReference type="EMBL" id="VIGC01000008">
    <property type="protein sequence ID" value="TQE96317.1"/>
    <property type="molecule type" value="Genomic_DNA"/>
</dbReference>
<name>A0A540VHS2_9CHLR</name>
<keyword evidence="1" id="KW-0472">Membrane</keyword>
<evidence type="ECO:0000313" key="3">
    <source>
        <dbReference type="EMBL" id="TQE96317.1"/>
    </source>
</evidence>
<evidence type="ECO:0000256" key="1">
    <source>
        <dbReference type="SAM" id="Phobius"/>
    </source>
</evidence>
<dbReference type="OrthoDB" id="288208at2"/>
<dbReference type="RefSeq" id="WP_141609462.1">
    <property type="nucleotide sequence ID" value="NZ_VIGC02000008.1"/>
</dbReference>
<keyword evidence="4" id="KW-1185">Reference proteome</keyword>
<accession>A0A540VHS2</accession>
<dbReference type="AlphaFoldDB" id="A0A540VHS2"/>
<comment type="caution">
    <text evidence="3">The sequence shown here is derived from an EMBL/GenBank/DDBJ whole genome shotgun (WGS) entry which is preliminary data.</text>
</comment>
<reference evidence="3 4" key="1">
    <citation type="submission" date="2019-06" db="EMBL/GenBank/DDBJ databases">
        <title>Genome sequence of Litorilinea aerophila BAA-2444.</title>
        <authorList>
            <person name="Maclea K.S."/>
            <person name="Maurais E.G."/>
            <person name="Iannazzi L.C."/>
        </authorList>
    </citation>
    <scope>NUCLEOTIDE SEQUENCE [LARGE SCALE GENOMIC DNA]</scope>
    <source>
        <strain evidence="3 4">ATCC BAA-2444</strain>
    </source>
</reference>
<organism evidence="3 4">
    <name type="scientific">Litorilinea aerophila</name>
    <dbReference type="NCBI Taxonomy" id="1204385"/>
    <lineage>
        <taxon>Bacteria</taxon>
        <taxon>Bacillati</taxon>
        <taxon>Chloroflexota</taxon>
        <taxon>Caldilineae</taxon>
        <taxon>Caldilineales</taxon>
        <taxon>Caldilineaceae</taxon>
        <taxon>Litorilinea</taxon>
    </lineage>
</organism>
<feature type="transmembrane region" description="Helical" evidence="1">
    <location>
        <begin position="9"/>
        <end position="29"/>
    </location>
</feature>
<evidence type="ECO:0000259" key="2">
    <source>
        <dbReference type="Pfam" id="PF11984"/>
    </source>
</evidence>
<dbReference type="Pfam" id="PF11984">
    <property type="entry name" value="DUF3485"/>
    <property type="match status" value="1"/>
</dbReference>
<dbReference type="Proteomes" id="UP000317371">
    <property type="component" value="Unassembled WGS sequence"/>
</dbReference>
<dbReference type="InterPro" id="IPR014263">
    <property type="entry name" value="Methanolan_biosynth_EpsI"/>
</dbReference>
<feature type="domain" description="Methanolan biosynthesis EpsI" evidence="2">
    <location>
        <begin position="62"/>
        <end position="172"/>
    </location>
</feature>
<protein>
    <submittedName>
        <fullName evidence="3">Exosortase-associated EpsI family protein</fullName>
    </submittedName>
</protein>
<keyword evidence="1" id="KW-0812">Transmembrane</keyword>
<sequence>MSPIGPGRISLRSLAVVLLLSVGLLGAYWPQISPVILGQDQAQASEYTYIADLDFWQRTERETRVEARAHFSLDYDLREVPLQLGDWQGQEVPESNQEVIILLDPEQYVQRLYQNSRGQYIWLSLIGGRSSQPFHAPDICYDADGWQYNLSSTAFPLDGGGQIHGLWMEAHKQFPGDDFLTEHVVFYFYLFPNRNRELKDGIVLFKLTSVRYGTVEETLALHADFVRQLFSRATQP</sequence>
<proteinExistence type="predicted"/>